<name>A0A845B027_9SPHN</name>
<dbReference type="AlphaFoldDB" id="A0A845B027"/>
<dbReference type="OrthoDB" id="7388953at2"/>
<keyword evidence="1" id="KW-0732">Signal</keyword>
<protein>
    <submittedName>
        <fullName evidence="3">SPOR domain-containing protein</fullName>
    </submittedName>
</protein>
<dbReference type="Gene3D" id="1.25.40.10">
    <property type="entry name" value="Tetratricopeptide repeat domain"/>
    <property type="match status" value="1"/>
</dbReference>
<dbReference type="GO" id="GO:0042834">
    <property type="term" value="F:peptidoglycan binding"/>
    <property type="evidence" value="ECO:0007669"/>
    <property type="project" value="InterPro"/>
</dbReference>
<dbReference type="InterPro" id="IPR036680">
    <property type="entry name" value="SPOR-like_sf"/>
</dbReference>
<evidence type="ECO:0000313" key="3">
    <source>
        <dbReference type="EMBL" id="MXP45073.1"/>
    </source>
</evidence>
<dbReference type="Proteomes" id="UP000431922">
    <property type="component" value="Unassembled WGS sequence"/>
</dbReference>
<reference evidence="3 4" key="1">
    <citation type="submission" date="2019-12" db="EMBL/GenBank/DDBJ databases">
        <title>Genomic-based taxomic classification of the family Erythrobacteraceae.</title>
        <authorList>
            <person name="Xu L."/>
        </authorList>
    </citation>
    <scope>NUCLEOTIDE SEQUENCE [LARGE SCALE GENOMIC DNA]</scope>
    <source>
        <strain evidence="3 4">KCTC 42453</strain>
    </source>
</reference>
<feature type="domain" description="SPOR" evidence="2">
    <location>
        <begin position="361"/>
        <end position="437"/>
    </location>
</feature>
<feature type="chain" id="PRO_5032611559" evidence="1">
    <location>
        <begin position="21"/>
        <end position="457"/>
    </location>
</feature>
<comment type="caution">
    <text evidence="3">The sequence shown here is derived from an EMBL/GenBank/DDBJ whole genome shotgun (WGS) entry which is preliminary data.</text>
</comment>
<accession>A0A845B027</accession>
<dbReference type="Gene3D" id="3.30.70.1070">
    <property type="entry name" value="Sporulation related repeat"/>
    <property type="match status" value="1"/>
</dbReference>
<proteinExistence type="predicted"/>
<dbReference type="Pfam" id="PF05036">
    <property type="entry name" value="SPOR"/>
    <property type="match status" value="1"/>
</dbReference>
<evidence type="ECO:0000313" key="4">
    <source>
        <dbReference type="Proteomes" id="UP000431922"/>
    </source>
</evidence>
<dbReference type="RefSeq" id="WP_160756712.1">
    <property type="nucleotide sequence ID" value="NZ_WTYL01000003.1"/>
</dbReference>
<dbReference type="PROSITE" id="PS51257">
    <property type="entry name" value="PROKAR_LIPOPROTEIN"/>
    <property type="match status" value="1"/>
</dbReference>
<dbReference type="InterPro" id="IPR007730">
    <property type="entry name" value="SPOR-like_dom"/>
</dbReference>
<feature type="signal peptide" evidence="1">
    <location>
        <begin position="1"/>
        <end position="20"/>
    </location>
</feature>
<organism evidence="3 4">
    <name type="scientific">Allopontixanthobacter sediminis</name>
    <dbReference type="NCBI Taxonomy" id="1689985"/>
    <lineage>
        <taxon>Bacteria</taxon>
        <taxon>Pseudomonadati</taxon>
        <taxon>Pseudomonadota</taxon>
        <taxon>Alphaproteobacteria</taxon>
        <taxon>Sphingomonadales</taxon>
        <taxon>Erythrobacteraceae</taxon>
        <taxon>Allopontixanthobacter</taxon>
    </lineage>
</organism>
<dbReference type="EMBL" id="WTYL01000003">
    <property type="protein sequence ID" value="MXP45073.1"/>
    <property type="molecule type" value="Genomic_DNA"/>
</dbReference>
<sequence length="457" mass="47647">MSRSAHNARFVTLAVTTALATSALGGCTTTAAPRADMSASKAQTALAKGESGRALNHAEAAVLADPRNPAYRAMLGATYMEAGRFQSAVTSFSDARALGDDSPRTALSLALAQIAAGDGRSAHALLTEYRDDLDPADLGLAFALSGDANQGVHILSNAIRSGQSNAKTRQNLAYAFALKGDWRSARVMAAEDVPGNQINDRIAEWASTIAPEDTHRRVAKLLEVPVVGDSGQPVQLALANTPSTEQMVAEAAAELPVATPEAPAVMAAVSAPRELPALANYMAAKEAAEAPAVREIAPPVARPLAALVPARAETKPANFSDAFASAASAPVAATKAQPAVVQTQPAPQKAPARTARATVKRGDHMIQLGSFSTRELAQRAIGIYAKRYANLNQYDMMISEARVNGKTYWRVAAGDMGKSEARSMCSGLTARGYGCIAYAAATPLPGSVDKSVRMARR</sequence>
<evidence type="ECO:0000259" key="2">
    <source>
        <dbReference type="Pfam" id="PF05036"/>
    </source>
</evidence>
<keyword evidence="4" id="KW-1185">Reference proteome</keyword>
<dbReference type="SUPFAM" id="SSF48452">
    <property type="entry name" value="TPR-like"/>
    <property type="match status" value="1"/>
</dbReference>
<dbReference type="InterPro" id="IPR011990">
    <property type="entry name" value="TPR-like_helical_dom_sf"/>
</dbReference>
<dbReference type="SUPFAM" id="SSF110997">
    <property type="entry name" value="Sporulation related repeat"/>
    <property type="match status" value="1"/>
</dbReference>
<gene>
    <name evidence="3" type="ORF">GRI65_11500</name>
</gene>
<evidence type="ECO:0000256" key="1">
    <source>
        <dbReference type="SAM" id="SignalP"/>
    </source>
</evidence>